<evidence type="ECO:0000256" key="1">
    <source>
        <dbReference type="ARBA" id="ARBA00006847"/>
    </source>
</evidence>
<sequence length="771" mass="92354">MCKSHPYKYLSQHIQEINYIFYKLLDFYDIKINEKEKKLFEYVIKYHDIGKCREEFQEYIKNIEENKKVSSPGSHSLWSIEKIEELLKKNSFWNKDKEFVKEYDILISYLIAKHHSNLTLEFPKNIKKQLAKLILIMKNTNKVDEKTITILYDHIELYYKLYFIRNFSSMDDIIKIADLYGIFKIADVLSAKNGLNDIDKLTKRIEIKREDIKKIIKHKLDEKRWLVQNKLSEYDYLFLRAPTGWGKTTTSLFFAMNKNYRKIFITLPTITSIKKFYDSLTKIFNKDEVGMYFYFYDALLNINDEIDERINSLFYIQNLYSPINITTVDQILLSFLQAGKYFLKRLNLRKSMLIIDEVHLLTPQMIFLLKKFIQYLVPIYDIKLLLMSATFPRGLKEYLLEGLPNNNVKFGAIDIYGIWDKGYYDEYYYNRKRFELFIEDNDILENIDFIIKENKDNKSILVITNTVEKAVAIYKKLRDDYNTKNILLLHSRYMFKDREDKENKIDKIINKKGILISTQISEVSLDIDFDILFTEMAPISSLVQRFGRVNRYGLKTDAKVYVFYPLEIKEMKGDERKIYPYNIEEIKKSKEILKKLMDERNLSEGNLINIIDREYNINFYKDLINNEGIEKLYRDLFEIRNEKSTLWFFSSIYEEDGRKLLEFRDNITTLIIPYGELLFNKEKDLYNKIINNLINKYESLRNTGSYEDWVKFFAKAKLYSVPVPIWVFVNSKENDEKYGFPIIEELPEGINYKYSSEYGFINLDKLKKYGI</sequence>
<evidence type="ECO:0000256" key="9">
    <source>
        <dbReference type="ARBA" id="ARBA00023118"/>
    </source>
</evidence>
<keyword evidence="3" id="KW-0540">Nuclease</keyword>
<gene>
    <name evidence="13" type="ORF">MJ1_0581</name>
</gene>
<dbReference type="GO" id="GO:0003676">
    <property type="term" value="F:nucleic acid binding"/>
    <property type="evidence" value="ECO:0007669"/>
    <property type="project" value="InterPro"/>
</dbReference>
<dbReference type="InterPro" id="IPR050079">
    <property type="entry name" value="DEAD_box_RNA_helicase"/>
</dbReference>
<keyword evidence="4" id="KW-0479">Metal-binding</keyword>
<evidence type="ECO:0000256" key="5">
    <source>
        <dbReference type="ARBA" id="ARBA00022741"/>
    </source>
</evidence>
<keyword evidence="6" id="KW-0378">Hydrolase</keyword>
<dbReference type="Pfam" id="PF00270">
    <property type="entry name" value="DEAD"/>
    <property type="match status" value="1"/>
</dbReference>
<organism evidence="13 14">
    <name type="scientific">Nanobdella aerobiophila</name>
    <dbReference type="NCBI Taxonomy" id="2586965"/>
    <lineage>
        <taxon>Archaea</taxon>
        <taxon>Nanobdellota</taxon>
        <taxon>Nanobdellia</taxon>
        <taxon>Nanobdellales</taxon>
        <taxon>Nanobdellaceae</taxon>
        <taxon>Nanobdella</taxon>
    </lineage>
</organism>
<feature type="domain" description="Helicase ATP-binding" evidence="10">
    <location>
        <begin position="228"/>
        <end position="409"/>
    </location>
</feature>
<dbReference type="InterPro" id="IPR001650">
    <property type="entry name" value="Helicase_C-like"/>
</dbReference>
<evidence type="ECO:0000259" key="11">
    <source>
        <dbReference type="PROSITE" id="PS51194"/>
    </source>
</evidence>
<dbReference type="GO" id="GO:0004518">
    <property type="term" value="F:nuclease activity"/>
    <property type="evidence" value="ECO:0007669"/>
    <property type="project" value="UniProtKB-KW"/>
</dbReference>
<dbReference type="NCBIfam" id="TIGR01587">
    <property type="entry name" value="cas3_core"/>
    <property type="match status" value="1"/>
</dbReference>
<dbReference type="Proteomes" id="UP001055553">
    <property type="component" value="Chromosome"/>
</dbReference>
<evidence type="ECO:0000259" key="12">
    <source>
        <dbReference type="PROSITE" id="PS51643"/>
    </source>
</evidence>
<proteinExistence type="inferred from homology"/>
<dbReference type="GeneID" id="74568527"/>
<keyword evidence="9" id="KW-0051">Antiviral defense</keyword>
<dbReference type="GO" id="GO:0005524">
    <property type="term" value="F:ATP binding"/>
    <property type="evidence" value="ECO:0007669"/>
    <property type="project" value="UniProtKB-KW"/>
</dbReference>
<protein>
    <submittedName>
        <fullName evidence="13">CRISPR-associated nuclease/helicase Cas3</fullName>
    </submittedName>
</protein>
<evidence type="ECO:0000256" key="8">
    <source>
        <dbReference type="ARBA" id="ARBA00022840"/>
    </source>
</evidence>
<dbReference type="KEGG" id="naer:MJ1_0581"/>
<dbReference type="GO" id="GO:0051607">
    <property type="term" value="P:defense response to virus"/>
    <property type="evidence" value="ECO:0007669"/>
    <property type="project" value="UniProtKB-KW"/>
</dbReference>
<dbReference type="GO" id="GO:0003724">
    <property type="term" value="F:RNA helicase activity"/>
    <property type="evidence" value="ECO:0007669"/>
    <property type="project" value="TreeGrafter"/>
</dbReference>
<keyword evidence="8" id="KW-0067">ATP-binding</keyword>
<dbReference type="SMART" id="SM00487">
    <property type="entry name" value="DEXDc"/>
    <property type="match status" value="1"/>
</dbReference>
<evidence type="ECO:0000256" key="7">
    <source>
        <dbReference type="ARBA" id="ARBA00022806"/>
    </source>
</evidence>
<feature type="domain" description="HD Cas3-type" evidence="12">
    <location>
        <begin position="3"/>
        <end position="189"/>
    </location>
</feature>
<dbReference type="InterPro" id="IPR006483">
    <property type="entry name" value="CRISPR-assoc_Cas3_HD"/>
</dbReference>
<dbReference type="Pfam" id="PF22590">
    <property type="entry name" value="Cas3-like_C_2"/>
    <property type="match status" value="1"/>
</dbReference>
<dbReference type="InterPro" id="IPR027417">
    <property type="entry name" value="P-loop_NTPase"/>
</dbReference>
<keyword evidence="14" id="KW-1185">Reference proteome</keyword>
<dbReference type="InterPro" id="IPR006474">
    <property type="entry name" value="Helicase_Cas3_CRISPR-ass_core"/>
</dbReference>
<dbReference type="NCBIfam" id="TIGR01596">
    <property type="entry name" value="cas3_HD"/>
    <property type="match status" value="1"/>
</dbReference>
<accession>A0A915WSA7</accession>
<dbReference type="InterPro" id="IPR054712">
    <property type="entry name" value="Cas3-like_dom"/>
</dbReference>
<dbReference type="EMBL" id="AP019769">
    <property type="protein sequence ID" value="BBL45731.1"/>
    <property type="molecule type" value="Genomic_DNA"/>
</dbReference>
<keyword evidence="7" id="KW-0347">Helicase</keyword>
<dbReference type="SMART" id="SM00490">
    <property type="entry name" value="HELICc"/>
    <property type="match status" value="1"/>
</dbReference>
<dbReference type="PANTHER" id="PTHR47959:SF16">
    <property type="entry name" value="CRISPR-ASSOCIATED NUCLEASE_HELICASE CAS3-RELATED"/>
    <property type="match status" value="1"/>
</dbReference>
<dbReference type="InterPro" id="IPR014001">
    <property type="entry name" value="Helicase_ATP-bd"/>
</dbReference>
<comment type="similarity">
    <text evidence="2">In the central section; belongs to the CRISPR-associated helicase Cas3 family.</text>
</comment>
<reference evidence="14" key="1">
    <citation type="journal article" date="2022" name="Int. J. Syst. Evol. Microbiol.">
        <title>Nanobdella aerobiophila gen. nov., sp. nov., a thermoacidophilic, obligate ectosymbiotic archaeon, and proposal of Nanobdellaceae fam. nov., Nanobdellales ord. nov. and Nanobdellia class. nov.</title>
        <authorList>
            <person name="Kato S."/>
            <person name="Ogasawara A."/>
            <person name="Itoh T."/>
            <person name="Sakai H.D."/>
            <person name="Shimizu M."/>
            <person name="Yuki M."/>
            <person name="Kaneko M."/>
            <person name="Takashina T."/>
            <person name="Ohkuma M."/>
        </authorList>
    </citation>
    <scope>NUCLEOTIDE SEQUENCE [LARGE SCALE GENOMIC DNA]</scope>
    <source>
        <strain evidence="14">MJ1</strain>
    </source>
</reference>
<dbReference type="GO" id="GO:0140097">
    <property type="term" value="F:catalytic activity, acting on DNA"/>
    <property type="evidence" value="ECO:0007669"/>
    <property type="project" value="UniProtKB-ARBA"/>
</dbReference>
<dbReference type="PROSITE" id="PS51192">
    <property type="entry name" value="HELICASE_ATP_BIND_1"/>
    <property type="match status" value="1"/>
</dbReference>
<dbReference type="SUPFAM" id="SSF52540">
    <property type="entry name" value="P-loop containing nucleoside triphosphate hydrolases"/>
    <property type="match status" value="1"/>
</dbReference>
<evidence type="ECO:0000313" key="13">
    <source>
        <dbReference type="EMBL" id="BBL45731.1"/>
    </source>
</evidence>
<dbReference type="PROSITE" id="PS51643">
    <property type="entry name" value="HD_CAS3"/>
    <property type="match status" value="1"/>
</dbReference>
<dbReference type="GO" id="GO:0005829">
    <property type="term" value="C:cytosol"/>
    <property type="evidence" value="ECO:0007669"/>
    <property type="project" value="TreeGrafter"/>
</dbReference>
<dbReference type="AlphaFoldDB" id="A0A915WSA7"/>
<comment type="similarity">
    <text evidence="1">In the N-terminal section; belongs to the CRISPR-associated nuclease Cas3-HD family.</text>
</comment>
<dbReference type="InterPro" id="IPR038257">
    <property type="entry name" value="CRISPR-assoc_Cas3_HD_sf"/>
</dbReference>
<dbReference type="Gene3D" id="3.40.50.300">
    <property type="entry name" value="P-loop containing nucleotide triphosphate hydrolases"/>
    <property type="match status" value="2"/>
</dbReference>
<dbReference type="PANTHER" id="PTHR47959">
    <property type="entry name" value="ATP-DEPENDENT RNA HELICASE RHLE-RELATED"/>
    <property type="match status" value="1"/>
</dbReference>
<evidence type="ECO:0000256" key="3">
    <source>
        <dbReference type="ARBA" id="ARBA00022722"/>
    </source>
</evidence>
<evidence type="ECO:0000256" key="2">
    <source>
        <dbReference type="ARBA" id="ARBA00009046"/>
    </source>
</evidence>
<evidence type="ECO:0000256" key="6">
    <source>
        <dbReference type="ARBA" id="ARBA00022801"/>
    </source>
</evidence>
<keyword evidence="5" id="KW-0547">Nucleotide-binding</keyword>
<evidence type="ECO:0000313" key="14">
    <source>
        <dbReference type="Proteomes" id="UP001055553"/>
    </source>
</evidence>
<evidence type="ECO:0000256" key="4">
    <source>
        <dbReference type="ARBA" id="ARBA00022723"/>
    </source>
</evidence>
<dbReference type="PROSITE" id="PS51194">
    <property type="entry name" value="HELICASE_CTER"/>
    <property type="match status" value="1"/>
</dbReference>
<feature type="domain" description="Helicase C-terminal" evidence="11">
    <location>
        <begin position="442"/>
        <end position="608"/>
    </location>
</feature>
<dbReference type="GO" id="GO:0046872">
    <property type="term" value="F:metal ion binding"/>
    <property type="evidence" value="ECO:0007669"/>
    <property type="project" value="UniProtKB-KW"/>
</dbReference>
<dbReference type="Gene3D" id="1.10.3210.30">
    <property type="match status" value="1"/>
</dbReference>
<dbReference type="GO" id="GO:0016787">
    <property type="term" value="F:hydrolase activity"/>
    <property type="evidence" value="ECO:0007669"/>
    <property type="project" value="UniProtKB-KW"/>
</dbReference>
<evidence type="ECO:0000259" key="10">
    <source>
        <dbReference type="PROSITE" id="PS51192"/>
    </source>
</evidence>
<dbReference type="RefSeq" id="WP_258393045.1">
    <property type="nucleotide sequence ID" value="NZ_AP019769.1"/>
</dbReference>
<name>A0A915WSA7_9ARCH</name>
<dbReference type="CDD" id="cd09641">
    <property type="entry name" value="Cas3''_I"/>
    <property type="match status" value="1"/>
</dbReference>
<dbReference type="InterPro" id="IPR011545">
    <property type="entry name" value="DEAD/DEAH_box_helicase_dom"/>
</dbReference>